<reference evidence="1 2" key="1">
    <citation type="submission" date="2019-09" db="EMBL/GenBank/DDBJ databases">
        <authorList>
            <person name="Chandra G."/>
            <person name="Truman W A."/>
        </authorList>
    </citation>
    <scope>NUCLEOTIDE SEQUENCE [LARGE SCALE GENOMIC DNA]</scope>
    <source>
        <strain evidence="1">PS659</strain>
    </source>
</reference>
<dbReference type="PANTHER" id="PTHR32305">
    <property type="match status" value="1"/>
</dbReference>
<dbReference type="InterPro" id="IPR050708">
    <property type="entry name" value="T6SS_VgrG/RHS"/>
</dbReference>
<proteinExistence type="predicted"/>
<dbReference type="AlphaFoldDB" id="A0A5E6R5P7"/>
<dbReference type="SUPFAM" id="SSF53448">
    <property type="entry name" value="Nucleotide-diphospho-sugar transferases"/>
    <property type="match status" value="1"/>
</dbReference>
<sequence>MSELNIQSSMPTIHRFTPKLIATDPNGLVVRSVDYYCAEEKTAAAPRTNHTVHDWAGRAVAQRDPRVFLEALAPPNSQTVYTLSGAALSTTSVDAGWRVALLGEAGHSVHAWDGRGSQRWVRYDTQLRPEWVFEEAVGGEAVCMERLGYGLSDQASAEHNQCGQLIRHDDPAGTQLFVEFGLHGAVLEQTRHFLNDLTQPDWPESIADRDRMWEPGEGATSRSHLNAAGEVIKQTDAKGHRQLFSQNLDGQLRAVHLQLKGDPSAKTLVSGIAYNAHGQTEREVTGNGVITTLKYDAQNGRLIRLLAQRGNEALQDLHHEYDAKGNVLSIADAALPTRYFANQRIEPVNYYSYDSQSQLIEATGWEAGSASKGPQFATFDDPAPRANYRQRYRYDAGGNLLELIHEGPQSHAHRLLAAAHSNHCLPVLEGVEPGEDDFRRGFDGNGNLLNLQPGQALAWDLRNQLCEVRPVERDSGLNDRERYVYGADGMRLRKVRETHTNARTLTAEARYLPNLELRTNSGTGEVLQVISVQTGRCNVRVLHWESEPPKDIGNDQYRYGLNDHLGSCSLELDSGGELISQERYHPFGSTASFAGRGETEASYKTVRYSGKERDATGLYYYGFRYYRVGWQRWINPDPAGSADGLNGYLVVGNNPIAFRDLLGMYGEAINKDIHLIWAGENPAGLRGNVANMNNTVEQADGYKVYLHLESRAEDTFSEVIKDLKIHAVDYMNGGELFEGFNRSPVATIYQDFRFGHVKNTAFAVDALRPYVIDELGGIYSDVDDIYYDKDTETESRLGSTPLMALPDQVLTLTPVFPPWESSRDFSALKINNSSFAAHPNNAVLKELMGEMASRYKAVAESGRYKDIMGLGHIGYDIFMSDPGNRTKIMTSMVGPQVFEDVILRSDPEFNALFTQYKTLKPSVQVDAGFIEKVNIRMPLSRFIEVGALQTWM</sequence>
<dbReference type="NCBIfam" id="TIGR03696">
    <property type="entry name" value="Rhs_assc_core"/>
    <property type="match status" value="1"/>
</dbReference>
<dbReference type="EMBL" id="CABVGY010000006">
    <property type="protein sequence ID" value="VVM63092.1"/>
    <property type="molecule type" value="Genomic_DNA"/>
</dbReference>
<dbReference type="InterPro" id="IPR029044">
    <property type="entry name" value="Nucleotide-diphossugar_trans"/>
</dbReference>
<dbReference type="Gene3D" id="3.90.550.20">
    <property type="match status" value="1"/>
</dbReference>
<gene>
    <name evidence="1" type="ORF">PS659_01414</name>
</gene>
<name>A0A5E6R5P7_PSEFL</name>
<evidence type="ECO:0000313" key="2">
    <source>
        <dbReference type="Proteomes" id="UP000326729"/>
    </source>
</evidence>
<organism evidence="1 2">
    <name type="scientific">Pseudomonas fluorescens</name>
    <dbReference type="NCBI Taxonomy" id="294"/>
    <lineage>
        <taxon>Bacteria</taxon>
        <taxon>Pseudomonadati</taxon>
        <taxon>Pseudomonadota</taxon>
        <taxon>Gammaproteobacteria</taxon>
        <taxon>Pseudomonadales</taxon>
        <taxon>Pseudomonadaceae</taxon>
        <taxon>Pseudomonas</taxon>
    </lineage>
</organism>
<dbReference type="Proteomes" id="UP000326729">
    <property type="component" value="Unassembled WGS sequence"/>
</dbReference>
<protein>
    <recommendedName>
        <fullName evidence="3">Toxin</fullName>
    </recommendedName>
</protein>
<evidence type="ECO:0008006" key="3">
    <source>
        <dbReference type="Google" id="ProtNLM"/>
    </source>
</evidence>
<dbReference type="Gene3D" id="2.180.10.10">
    <property type="entry name" value="RHS repeat-associated core"/>
    <property type="match status" value="1"/>
</dbReference>
<dbReference type="InterPro" id="IPR022385">
    <property type="entry name" value="Rhs_assc_core"/>
</dbReference>
<dbReference type="PANTHER" id="PTHR32305:SF15">
    <property type="entry name" value="PROTEIN RHSA-RELATED"/>
    <property type="match status" value="1"/>
</dbReference>
<accession>A0A5E6R5P7</accession>
<evidence type="ECO:0000313" key="1">
    <source>
        <dbReference type="EMBL" id="VVM63092.1"/>
    </source>
</evidence>